<accession>A0A1P8WB07</accession>
<feature type="transmembrane region" description="Helical" evidence="1">
    <location>
        <begin position="142"/>
        <end position="166"/>
    </location>
</feature>
<protein>
    <submittedName>
        <fullName evidence="2">Uncharacterized protein</fullName>
    </submittedName>
</protein>
<evidence type="ECO:0000313" key="3">
    <source>
        <dbReference type="Proteomes" id="UP000187735"/>
    </source>
</evidence>
<reference evidence="2 3" key="1">
    <citation type="journal article" date="2016" name="Front. Microbiol.">
        <title>Fuerstia marisgermanicae gen. nov., sp. nov., an Unusual Member of the Phylum Planctomycetes from the German Wadden Sea.</title>
        <authorList>
            <person name="Kohn T."/>
            <person name="Heuer A."/>
            <person name="Jogler M."/>
            <person name="Vollmers J."/>
            <person name="Boedeker C."/>
            <person name="Bunk B."/>
            <person name="Rast P."/>
            <person name="Borchert D."/>
            <person name="Glockner I."/>
            <person name="Freese H.M."/>
            <person name="Klenk H.P."/>
            <person name="Overmann J."/>
            <person name="Kaster A.K."/>
            <person name="Rohde M."/>
            <person name="Wiegand S."/>
            <person name="Jogler C."/>
        </authorList>
    </citation>
    <scope>NUCLEOTIDE SEQUENCE [LARGE SCALE GENOMIC DNA]</scope>
    <source>
        <strain evidence="2 3">NH11</strain>
    </source>
</reference>
<feature type="transmembrane region" description="Helical" evidence="1">
    <location>
        <begin position="172"/>
        <end position="188"/>
    </location>
</feature>
<evidence type="ECO:0000313" key="2">
    <source>
        <dbReference type="EMBL" id="APZ91231.1"/>
    </source>
</evidence>
<keyword evidence="1" id="KW-0472">Membrane</keyword>
<evidence type="ECO:0000256" key="1">
    <source>
        <dbReference type="SAM" id="Phobius"/>
    </source>
</evidence>
<feature type="transmembrane region" description="Helical" evidence="1">
    <location>
        <begin position="109"/>
        <end position="130"/>
    </location>
</feature>
<keyword evidence="1" id="KW-0812">Transmembrane</keyword>
<name>A0A1P8WB07_9PLAN</name>
<dbReference type="EMBL" id="CP017641">
    <property type="protein sequence ID" value="APZ91231.1"/>
    <property type="molecule type" value="Genomic_DNA"/>
</dbReference>
<keyword evidence="3" id="KW-1185">Reference proteome</keyword>
<dbReference type="KEGG" id="fmr:Fuma_00817"/>
<sequence length="208" mass="22744">MASQEPALFVTDSTTRKRDLAKEDCRTLKQCFCVGALMVLIYSLVNCRWTATLVTVNSGTCSLHLSRAPIWDPPAAPAYADFANSFPFLQDKPAPPHPATVHLEIASSFVHFALWLWPICCVVAIIYSTLSGHSPDLLLDVVWWTAICMTASAALCVLLWIAFGGWGPPDPAFFALLGIIIGPCIAFLRQGWSGRAAELLAEKRQVPK</sequence>
<feature type="transmembrane region" description="Helical" evidence="1">
    <location>
        <begin position="27"/>
        <end position="45"/>
    </location>
</feature>
<dbReference type="Proteomes" id="UP000187735">
    <property type="component" value="Chromosome"/>
</dbReference>
<keyword evidence="1" id="KW-1133">Transmembrane helix</keyword>
<proteinExistence type="predicted"/>
<gene>
    <name evidence="2" type="ORF">Fuma_00817</name>
</gene>
<organism evidence="2 3">
    <name type="scientific">Fuerstiella marisgermanici</name>
    <dbReference type="NCBI Taxonomy" id="1891926"/>
    <lineage>
        <taxon>Bacteria</taxon>
        <taxon>Pseudomonadati</taxon>
        <taxon>Planctomycetota</taxon>
        <taxon>Planctomycetia</taxon>
        <taxon>Planctomycetales</taxon>
        <taxon>Planctomycetaceae</taxon>
        <taxon>Fuerstiella</taxon>
    </lineage>
</organism>
<dbReference type="AlphaFoldDB" id="A0A1P8WB07"/>